<proteinExistence type="predicted"/>
<dbReference type="AlphaFoldDB" id="A0AA39DK41"/>
<dbReference type="EMBL" id="JARBHA010000012">
    <property type="protein sequence ID" value="KAJ9687251.1"/>
    <property type="molecule type" value="Genomic_DNA"/>
</dbReference>
<name>A0AA39DK41_VITRO</name>
<evidence type="ECO:0000313" key="2">
    <source>
        <dbReference type="EMBL" id="KAJ9687251.1"/>
    </source>
</evidence>
<dbReference type="Proteomes" id="UP001168098">
    <property type="component" value="Unassembled WGS sequence"/>
</dbReference>
<sequence length="72" mass="7230">MATLIGVEVGADPGARASTVSTATWNMRDMGGGAASSPGLDRGSMTGTKTNSVRLAAIFGFSGLRRISSCHG</sequence>
<feature type="region of interest" description="Disordered" evidence="1">
    <location>
        <begin position="21"/>
        <end position="47"/>
    </location>
</feature>
<reference evidence="2 3" key="1">
    <citation type="journal article" date="2023" name="BMC Biotechnol.">
        <title>Vitis rotundifolia cv Carlos genome sequencing.</title>
        <authorList>
            <person name="Huff M."/>
            <person name="Hulse-Kemp A."/>
            <person name="Scheffler B."/>
            <person name="Youngblood R."/>
            <person name="Simpson S."/>
            <person name="Babiker E."/>
            <person name="Staton M."/>
        </authorList>
    </citation>
    <scope>NUCLEOTIDE SEQUENCE [LARGE SCALE GENOMIC DNA]</scope>
    <source>
        <tissue evidence="2">Leaf</tissue>
    </source>
</reference>
<organism evidence="2 3">
    <name type="scientific">Vitis rotundifolia</name>
    <name type="common">Muscadine grape</name>
    <dbReference type="NCBI Taxonomy" id="103349"/>
    <lineage>
        <taxon>Eukaryota</taxon>
        <taxon>Viridiplantae</taxon>
        <taxon>Streptophyta</taxon>
        <taxon>Embryophyta</taxon>
        <taxon>Tracheophyta</taxon>
        <taxon>Spermatophyta</taxon>
        <taxon>Magnoliopsida</taxon>
        <taxon>eudicotyledons</taxon>
        <taxon>Gunneridae</taxon>
        <taxon>Pentapetalae</taxon>
        <taxon>rosids</taxon>
        <taxon>Vitales</taxon>
        <taxon>Vitaceae</taxon>
        <taxon>Viteae</taxon>
        <taxon>Vitis</taxon>
    </lineage>
</organism>
<gene>
    <name evidence="2" type="ORF">PVL29_015928</name>
</gene>
<evidence type="ECO:0000313" key="3">
    <source>
        <dbReference type="Proteomes" id="UP001168098"/>
    </source>
</evidence>
<accession>A0AA39DK41</accession>
<keyword evidence="3" id="KW-1185">Reference proteome</keyword>
<protein>
    <submittedName>
        <fullName evidence="2">Uncharacterized protein</fullName>
    </submittedName>
</protein>
<comment type="caution">
    <text evidence="2">The sequence shown here is derived from an EMBL/GenBank/DDBJ whole genome shotgun (WGS) entry which is preliminary data.</text>
</comment>
<evidence type="ECO:0000256" key="1">
    <source>
        <dbReference type="SAM" id="MobiDB-lite"/>
    </source>
</evidence>